<proteinExistence type="predicted"/>
<evidence type="ECO:0000313" key="2">
    <source>
        <dbReference type="EMBL" id="REF00648.1"/>
    </source>
</evidence>
<feature type="compositionally biased region" description="Basic and acidic residues" evidence="1">
    <location>
        <begin position="369"/>
        <end position="382"/>
    </location>
</feature>
<dbReference type="AlphaFoldDB" id="A0A3D9SYJ4"/>
<gene>
    <name evidence="2" type="ORF">DFJ69_6204</name>
</gene>
<sequence>MITHHFLAEAFRTFHGLLGGRRPIPGSAELAPPHEHALRFAVIKYAICDHEALDRAITHTDHELHRQSSTRGRVDSRTTAQALAVLAAQAVRGGTPTRGYRAGHSRALMLDGELSVAPASATGLTYRYSRDLGCAGLRGFADTLTAVAPHSTSVTIRRRTHRPHRDALDLVNGLIRARRGPDETSAIALGRLGAGHSPHDERRIGDAVHIDATAGRGVSEAAVITAISYDPTSTATHAGIPAAYSLRFAGRTTPVRYSGPLTPAKPFAEIRLECGDITDPIGAEEAILVLSAALRGGTTPSDRDIHQHDLQRLLTAFAQWAAVPPDTLIGRFESRLPGVIERLEKFTSLAGCGPVGLWTAAQSAQLATAKDHSGRRDKDYPARLDVGVPASETAPRPGPRRTTPTRNTAGGKHANGV</sequence>
<dbReference type="Proteomes" id="UP000256661">
    <property type="component" value="Unassembled WGS sequence"/>
</dbReference>
<feature type="region of interest" description="Disordered" evidence="1">
    <location>
        <begin position="369"/>
        <end position="417"/>
    </location>
</feature>
<keyword evidence="3" id="KW-1185">Reference proteome</keyword>
<feature type="compositionally biased region" description="Low complexity" evidence="1">
    <location>
        <begin position="400"/>
        <end position="411"/>
    </location>
</feature>
<dbReference type="RefSeq" id="WP_116025776.1">
    <property type="nucleotide sequence ID" value="NZ_QTTT01000001.1"/>
</dbReference>
<dbReference type="OrthoDB" id="3468152at2"/>
<evidence type="ECO:0000313" key="3">
    <source>
        <dbReference type="Proteomes" id="UP000256661"/>
    </source>
</evidence>
<accession>A0A3D9SYJ4</accession>
<name>A0A3D9SYJ4_9ACTN</name>
<evidence type="ECO:0000256" key="1">
    <source>
        <dbReference type="SAM" id="MobiDB-lite"/>
    </source>
</evidence>
<comment type="caution">
    <text evidence="2">The sequence shown here is derived from an EMBL/GenBank/DDBJ whole genome shotgun (WGS) entry which is preliminary data.</text>
</comment>
<reference evidence="2 3" key="1">
    <citation type="submission" date="2018-08" db="EMBL/GenBank/DDBJ databases">
        <title>Sequencing the genomes of 1000 actinobacteria strains.</title>
        <authorList>
            <person name="Klenk H.-P."/>
        </authorList>
    </citation>
    <scope>NUCLEOTIDE SEQUENCE [LARGE SCALE GENOMIC DNA]</scope>
    <source>
        <strain evidence="2 3">DSM 43927</strain>
    </source>
</reference>
<protein>
    <submittedName>
        <fullName evidence="2">Uncharacterized protein</fullName>
    </submittedName>
</protein>
<dbReference type="EMBL" id="QTTT01000001">
    <property type="protein sequence ID" value="REF00648.1"/>
    <property type="molecule type" value="Genomic_DNA"/>
</dbReference>
<organism evidence="2 3">
    <name type="scientific">Thermomonospora umbrina</name>
    <dbReference type="NCBI Taxonomy" id="111806"/>
    <lineage>
        <taxon>Bacteria</taxon>
        <taxon>Bacillati</taxon>
        <taxon>Actinomycetota</taxon>
        <taxon>Actinomycetes</taxon>
        <taxon>Streptosporangiales</taxon>
        <taxon>Thermomonosporaceae</taxon>
        <taxon>Thermomonospora</taxon>
    </lineage>
</organism>